<dbReference type="GO" id="GO:0005634">
    <property type="term" value="C:nucleus"/>
    <property type="evidence" value="ECO:0007669"/>
    <property type="project" value="TreeGrafter"/>
</dbReference>
<dbReference type="PANTHER" id="PTHR46169:SF29">
    <property type="entry name" value="DNA REPLICATION-RELATED ELEMENT FACTOR, ISOFORM A"/>
    <property type="match status" value="1"/>
</dbReference>
<dbReference type="PANTHER" id="PTHR46169">
    <property type="entry name" value="DNA REPLICATION-RELATED ELEMENT FACTOR, ISOFORM A"/>
    <property type="match status" value="1"/>
</dbReference>
<reference evidence="2 3" key="1">
    <citation type="journal article" date="2024" name="Science">
        <title>Giant polyketide synthase enzymes in the biosynthesis of giant marine polyether toxins.</title>
        <authorList>
            <person name="Fallon T.R."/>
            <person name="Shende V.V."/>
            <person name="Wierzbicki I.H."/>
            <person name="Pendleton A.L."/>
            <person name="Watervoot N.F."/>
            <person name="Auber R.P."/>
            <person name="Gonzalez D.J."/>
            <person name="Wisecaver J.H."/>
            <person name="Moore B.S."/>
        </authorList>
    </citation>
    <scope>NUCLEOTIDE SEQUENCE [LARGE SCALE GENOMIC DNA]</scope>
    <source>
        <strain evidence="2 3">12B1</strain>
    </source>
</reference>
<organism evidence="2 3">
    <name type="scientific">Prymnesium parvum</name>
    <name type="common">Toxic golden alga</name>
    <dbReference type="NCBI Taxonomy" id="97485"/>
    <lineage>
        <taxon>Eukaryota</taxon>
        <taxon>Haptista</taxon>
        <taxon>Haptophyta</taxon>
        <taxon>Prymnesiophyceae</taxon>
        <taxon>Prymnesiales</taxon>
        <taxon>Prymnesiaceae</taxon>
        <taxon>Prymnesium</taxon>
    </lineage>
</organism>
<dbReference type="GO" id="GO:0046983">
    <property type="term" value="F:protein dimerization activity"/>
    <property type="evidence" value="ECO:0007669"/>
    <property type="project" value="InterPro"/>
</dbReference>
<dbReference type="AlphaFoldDB" id="A0AB34IKK1"/>
<protein>
    <recommendedName>
        <fullName evidence="1">HAT C-terminal dimerisation domain-containing protein</fullName>
    </recommendedName>
</protein>
<comment type="caution">
    <text evidence="2">The sequence shown here is derived from an EMBL/GenBank/DDBJ whole genome shotgun (WGS) entry which is preliminary data.</text>
</comment>
<proteinExistence type="predicted"/>
<feature type="domain" description="HAT C-terminal dimerisation" evidence="1">
    <location>
        <begin position="134"/>
        <end position="185"/>
    </location>
</feature>
<dbReference type="Gene3D" id="2.150.10.10">
    <property type="entry name" value="Serralysin-like metalloprotease, C-terminal"/>
    <property type="match status" value="1"/>
</dbReference>
<dbReference type="Pfam" id="PF05699">
    <property type="entry name" value="Dimer_Tnp_hAT"/>
    <property type="match status" value="1"/>
</dbReference>
<dbReference type="GO" id="GO:0006357">
    <property type="term" value="P:regulation of transcription by RNA polymerase II"/>
    <property type="evidence" value="ECO:0007669"/>
    <property type="project" value="TreeGrafter"/>
</dbReference>
<sequence length="186" mass="19183">MSVQGQDAVAIGTDAGRDNQALNGIALGRQAGLTGQGANSIAIGNASGSALGERSIAIGIGSGVNAEADCVALGPYAGGITQETSAEKRKKQQRTPKTPFEIDFMANLASVSSVAGDTTTVADGEGEEGAIENEARRYLDLPDAPMATDILDWWAKHQTTFPNLSVMAQQYLGVPATSASAERLFI</sequence>
<dbReference type="Proteomes" id="UP001515480">
    <property type="component" value="Unassembled WGS sequence"/>
</dbReference>
<dbReference type="InterPro" id="IPR052717">
    <property type="entry name" value="Vacuolar_transposase_reg"/>
</dbReference>
<keyword evidence="3" id="KW-1185">Reference proteome</keyword>
<accession>A0AB34IKK1</accession>
<evidence type="ECO:0000259" key="1">
    <source>
        <dbReference type="Pfam" id="PF05699"/>
    </source>
</evidence>
<gene>
    <name evidence="2" type="ORF">AB1Y20_011643</name>
</gene>
<evidence type="ECO:0000313" key="2">
    <source>
        <dbReference type="EMBL" id="KAL1499438.1"/>
    </source>
</evidence>
<dbReference type="SUPFAM" id="SSF53098">
    <property type="entry name" value="Ribonuclease H-like"/>
    <property type="match status" value="1"/>
</dbReference>
<name>A0AB34IKK1_PRYPA</name>
<dbReference type="EMBL" id="JBGBPQ010000025">
    <property type="protein sequence ID" value="KAL1499438.1"/>
    <property type="molecule type" value="Genomic_DNA"/>
</dbReference>
<dbReference type="InterPro" id="IPR012337">
    <property type="entry name" value="RNaseH-like_sf"/>
</dbReference>
<dbReference type="InterPro" id="IPR011049">
    <property type="entry name" value="Serralysin-like_metalloprot_C"/>
</dbReference>
<evidence type="ECO:0000313" key="3">
    <source>
        <dbReference type="Proteomes" id="UP001515480"/>
    </source>
</evidence>
<dbReference type="InterPro" id="IPR008906">
    <property type="entry name" value="HATC_C_dom"/>
</dbReference>